<dbReference type="InterPro" id="IPR030379">
    <property type="entry name" value="G_SEPTIN_dom"/>
</dbReference>
<proteinExistence type="inferred from homology"/>
<keyword evidence="4" id="KW-0175">Coiled coil</keyword>
<evidence type="ECO:0000313" key="11">
    <source>
        <dbReference type="Proteomes" id="UP000669133"/>
    </source>
</evidence>
<feature type="compositionally biased region" description="Acidic residues" evidence="8">
    <location>
        <begin position="86"/>
        <end position="99"/>
    </location>
</feature>
<dbReference type="SUPFAM" id="SSF52540">
    <property type="entry name" value="P-loop containing nucleoside triphosphate hydrolases"/>
    <property type="match status" value="1"/>
</dbReference>
<dbReference type="GeneID" id="93649571"/>
<keyword evidence="5 7" id="KW-0342">GTP-binding</keyword>
<dbReference type="EMBL" id="JAEOAQ010000001">
    <property type="protein sequence ID" value="KAG5421849.1"/>
    <property type="molecule type" value="Genomic_DNA"/>
</dbReference>
<dbReference type="GO" id="GO:0000281">
    <property type="term" value="P:mitotic cytokinesis"/>
    <property type="evidence" value="ECO:0007669"/>
    <property type="project" value="UniProtKB-ARBA"/>
</dbReference>
<feature type="region of interest" description="Disordered" evidence="8">
    <location>
        <begin position="424"/>
        <end position="448"/>
    </location>
</feature>
<evidence type="ECO:0000256" key="3">
    <source>
        <dbReference type="ARBA" id="ARBA00022741"/>
    </source>
</evidence>
<evidence type="ECO:0000256" key="8">
    <source>
        <dbReference type="SAM" id="MobiDB-lite"/>
    </source>
</evidence>
<dbReference type="Proteomes" id="UP000669133">
    <property type="component" value="Unassembled WGS sequence"/>
</dbReference>
<dbReference type="FunFam" id="3.40.50.300:FF:000162">
    <property type="entry name" value="septin-7 isoform X1"/>
    <property type="match status" value="1"/>
</dbReference>
<keyword evidence="3 7" id="KW-0547">Nucleotide-binding</keyword>
<evidence type="ECO:0000256" key="1">
    <source>
        <dbReference type="ARBA" id="ARBA00004266"/>
    </source>
</evidence>
<evidence type="ECO:0000256" key="5">
    <source>
        <dbReference type="ARBA" id="ARBA00023134"/>
    </source>
</evidence>
<dbReference type="GO" id="GO:0005525">
    <property type="term" value="F:GTP binding"/>
    <property type="evidence" value="ECO:0007669"/>
    <property type="project" value="UniProtKB-KW"/>
</dbReference>
<evidence type="ECO:0000313" key="10">
    <source>
        <dbReference type="EMBL" id="KAG5421849.1"/>
    </source>
</evidence>
<dbReference type="RefSeq" id="XP_067550965.1">
    <property type="nucleotide sequence ID" value="XM_067695360.1"/>
</dbReference>
<dbReference type="PANTHER" id="PTHR18884">
    <property type="entry name" value="SEPTIN"/>
    <property type="match status" value="1"/>
</dbReference>
<dbReference type="GO" id="GO:0031105">
    <property type="term" value="C:septin complex"/>
    <property type="evidence" value="ECO:0007669"/>
    <property type="project" value="UniProtKB-ARBA"/>
</dbReference>
<dbReference type="GO" id="GO:0005940">
    <property type="term" value="C:septin ring"/>
    <property type="evidence" value="ECO:0007669"/>
    <property type="project" value="UniProtKB-ARBA"/>
</dbReference>
<dbReference type="Gene3D" id="3.40.50.300">
    <property type="entry name" value="P-loop containing nucleotide triphosphate hydrolases"/>
    <property type="match status" value="1"/>
</dbReference>
<comment type="subcellular location">
    <subcellularLocation>
        <location evidence="1">Bud neck</location>
    </subcellularLocation>
</comment>
<gene>
    <name evidence="10" type="ORF">I9W82_000942</name>
</gene>
<comment type="caution">
    <text evidence="10">The sequence shown here is derived from an EMBL/GenBank/DDBJ whole genome shotgun (WGS) entry which is preliminary data.</text>
</comment>
<comment type="similarity">
    <text evidence="7">Belongs to the TRAFAC class TrmE-Era-EngA-EngB-Septin-like GTPase superfamily. Septin GTPase family.</text>
</comment>
<protein>
    <submittedName>
        <fullName evidence="10">CDC3</fullName>
    </submittedName>
</protein>
<dbReference type="PIRSF" id="PIRSF006698">
    <property type="entry name" value="Septin"/>
    <property type="match status" value="1"/>
</dbReference>
<accession>A0A8H8DDF1</accession>
<sequence length="448" mass="51365">MASVVDHSHTPFNSSPQDIKIIKRVLNGYVGFANLPKQWHRRSLRRGFNLNIMAVGEAGLGKKTLINTLFNRDVMSKNGGHKLNEFDDDQGEDFEDAETEPSGKEGGDKGVRIKSTEAEIEEDGVKLKVSVITAPGFGEALNNIDSWKPIVDEINNRFDSYLEAESRINRSTIVDNRVHAFLYFIEPTGHSLRSLDIALMKQVHEKVNLIPIISKSDTLTDEEVYEFKRAILADIDHHGIKIFTPTVAENEDEEVIANTTELIKTFPFAVIGSTNEVQTSDGRLVRGRRYPWGIIEVENESHNDFVKLRDLLVRNFLEELKETTSNVLYEHYRTEKLRKMGIEQDQSVFKEFDPATKQEEERALHEAKLAKMEQEMKAVFQQKVSEKEKKLQRSEADLFARHKEMKDKLTKQIKLLEDKKVQLEKQKLLPQEPSPQPAPQKSRKGFLR</sequence>
<dbReference type="AlphaFoldDB" id="A0A8H8DDF1"/>
<keyword evidence="2" id="KW-0132">Cell division</keyword>
<dbReference type="GO" id="GO:0005935">
    <property type="term" value="C:cellular bud neck"/>
    <property type="evidence" value="ECO:0007669"/>
    <property type="project" value="UniProtKB-SubCell"/>
</dbReference>
<evidence type="ECO:0000256" key="2">
    <source>
        <dbReference type="ARBA" id="ARBA00022618"/>
    </source>
</evidence>
<feature type="compositionally biased region" description="Basic and acidic residues" evidence="8">
    <location>
        <begin position="101"/>
        <end position="112"/>
    </location>
</feature>
<name>A0A8H8DDF1_9ASCO</name>
<dbReference type="OrthoDB" id="416553at2759"/>
<dbReference type="PROSITE" id="PS51719">
    <property type="entry name" value="G_SEPTIN"/>
    <property type="match status" value="1"/>
</dbReference>
<reference evidence="10 11" key="1">
    <citation type="submission" date="2020-12" db="EMBL/GenBank/DDBJ databases">
        <title>Effect of drift, selection, and recombination on the evolution of hybrid genomes in Candida yeast pathogens.</title>
        <authorList>
            <person name="Mixao V."/>
            <person name="Ksiezopolska E."/>
            <person name="Saus E."/>
            <person name="Boekhout T."/>
            <person name="Gacser A."/>
            <person name="Gabaldon T."/>
        </authorList>
    </citation>
    <scope>NUCLEOTIDE SEQUENCE [LARGE SCALE GENOMIC DNA]</scope>
    <source>
        <strain evidence="10 11">BP57</strain>
    </source>
</reference>
<dbReference type="Pfam" id="PF00735">
    <property type="entry name" value="Septin"/>
    <property type="match status" value="1"/>
</dbReference>
<dbReference type="InterPro" id="IPR016491">
    <property type="entry name" value="Septin"/>
</dbReference>
<keyword evidence="6" id="KW-0131">Cell cycle</keyword>
<feature type="domain" description="Septin-type G" evidence="9">
    <location>
        <begin position="46"/>
        <end position="339"/>
    </location>
</feature>
<dbReference type="InterPro" id="IPR027417">
    <property type="entry name" value="P-loop_NTPase"/>
</dbReference>
<evidence type="ECO:0000256" key="7">
    <source>
        <dbReference type="RuleBase" id="RU004560"/>
    </source>
</evidence>
<evidence type="ECO:0000256" key="4">
    <source>
        <dbReference type="ARBA" id="ARBA00023054"/>
    </source>
</evidence>
<feature type="region of interest" description="Disordered" evidence="8">
    <location>
        <begin position="81"/>
        <end position="112"/>
    </location>
</feature>
<organism evidence="10 11">
    <name type="scientific">Candida metapsilosis</name>
    <dbReference type="NCBI Taxonomy" id="273372"/>
    <lineage>
        <taxon>Eukaryota</taxon>
        <taxon>Fungi</taxon>
        <taxon>Dikarya</taxon>
        <taxon>Ascomycota</taxon>
        <taxon>Saccharomycotina</taxon>
        <taxon>Pichiomycetes</taxon>
        <taxon>Debaryomycetaceae</taxon>
        <taxon>Candida/Lodderomyces clade</taxon>
        <taxon>Candida</taxon>
    </lineage>
</organism>
<dbReference type="CDD" id="cd01850">
    <property type="entry name" value="CDC_Septin"/>
    <property type="match status" value="1"/>
</dbReference>
<keyword evidence="11" id="KW-1185">Reference proteome</keyword>
<evidence type="ECO:0000256" key="6">
    <source>
        <dbReference type="ARBA" id="ARBA00023306"/>
    </source>
</evidence>
<evidence type="ECO:0000259" key="9">
    <source>
        <dbReference type="PROSITE" id="PS51719"/>
    </source>
</evidence>
<dbReference type="GO" id="GO:0032161">
    <property type="term" value="C:cleavage apparatus septin structure"/>
    <property type="evidence" value="ECO:0007669"/>
    <property type="project" value="UniProtKB-ARBA"/>
</dbReference>